<dbReference type="SUPFAM" id="SSF51391">
    <property type="entry name" value="Thiamin phosphate synthase"/>
    <property type="match status" value="1"/>
</dbReference>
<evidence type="ECO:0000313" key="11">
    <source>
        <dbReference type="EMBL" id="WXA98094.1"/>
    </source>
</evidence>
<comment type="catalytic activity">
    <reaction evidence="8 9">
        <text>2-[(2R,5Z)-2-carboxy-4-methylthiazol-5(2H)-ylidene]ethyl phosphate + 4-amino-2-methyl-5-(diphosphooxymethyl)pyrimidine + 2 H(+) = thiamine phosphate + CO2 + diphosphate</text>
        <dbReference type="Rhea" id="RHEA:47844"/>
        <dbReference type="ChEBI" id="CHEBI:15378"/>
        <dbReference type="ChEBI" id="CHEBI:16526"/>
        <dbReference type="ChEBI" id="CHEBI:33019"/>
        <dbReference type="ChEBI" id="CHEBI:37575"/>
        <dbReference type="ChEBI" id="CHEBI:57841"/>
        <dbReference type="ChEBI" id="CHEBI:62899"/>
        <dbReference type="EC" id="2.5.1.3"/>
    </reaction>
</comment>
<keyword evidence="5 9" id="KW-0784">Thiamine biosynthesis</keyword>
<comment type="function">
    <text evidence="9">Condenses 4-methyl-5-(beta-hydroxyethyl)thiazole monophosphate (THZ-P) and 2-methyl-4-amino-5-hydroxymethyl pyrimidine pyrophosphate (HMP-PP) to form thiamine monophosphate (TMP).</text>
</comment>
<dbReference type="Proteomes" id="UP001379533">
    <property type="component" value="Chromosome"/>
</dbReference>
<dbReference type="InterPro" id="IPR034291">
    <property type="entry name" value="TMP_synthase"/>
</dbReference>
<dbReference type="HAMAP" id="MF_00097">
    <property type="entry name" value="TMP_synthase"/>
    <property type="match status" value="1"/>
</dbReference>
<dbReference type="InterPro" id="IPR036206">
    <property type="entry name" value="ThiamineP_synth_sf"/>
</dbReference>
<evidence type="ECO:0000259" key="10">
    <source>
        <dbReference type="Pfam" id="PF02581"/>
    </source>
</evidence>
<dbReference type="PANTHER" id="PTHR20857:SF15">
    <property type="entry name" value="THIAMINE-PHOSPHATE SYNTHASE"/>
    <property type="match status" value="1"/>
</dbReference>
<evidence type="ECO:0000256" key="6">
    <source>
        <dbReference type="ARBA" id="ARBA00047334"/>
    </source>
</evidence>
<evidence type="ECO:0000256" key="5">
    <source>
        <dbReference type="ARBA" id="ARBA00022977"/>
    </source>
</evidence>
<feature type="domain" description="Thiamine phosphate synthase/TenI" evidence="10">
    <location>
        <begin position="22"/>
        <end position="188"/>
    </location>
</feature>
<feature type="binding site" evidence="9">
    <location>
        <begin position="37"/>
        <end position="41"/>
    </location>
    <ligand>
        <name>4-amino-2-methyl-5-(diphosphooxymethyl)pyrimidine</name>
        <dbReference type="ChEBI" id="CHEBI:57841"/>
    </ligand>
</feature>
<dbReference type="PANTHER" id="PTHR20857">
    <property type="entry name" value="THIAMINE-PHOSPHATE PYROPHOSPHORYLASE"/>
    <property type="match status" value="1"/>
</dbReference>
<evidence type="ECO:0000313" key="12">
    <source>
        <dbReference type="Proteomes" id="UP001379533"/>
    </source>
</evidence>
<dbReference type="Pfam" id="PF02581">
    <property type="entry name" value="TMP-TENI"/>
    <property type="match status" value="1"/>
</dbReference>
<protein>
    <recommendedName>
        <fullName evidence="9">Thiamine-phosphate synthase</fullName>
        <shortName evidence="9">TP synthase</shortName>
        <shortName evidence="9">TPS</shortName>
        <ecNumber evidence="9">2.5.1.3</ecNumber>
    </recommendedName>
    <alternativeName>
        <fullName evidence="9">Thiamine-phosphate pyrophosphorylase</fullName>
        <shortName evidence="9">TMP pyrophosphorylase</shortName>
        <shortName evidence="9">TMP-PPase</shortName>
    </alternativeName>
</protein>
<keyword evidence="2 9" id="KW-0808">Transferase</keyword>
<name>A0ABZ2KM96_9BACT</name>
<proteinExistence type="inferred from homology"/>
<dbReference type="RefSeq" id="WP_394848706.1">
    <property type="nucleotide sequence ID" value="NZ_CP089982.1"/>
</dbReference>
<evidence type="ECO:0000256" key="9">
    <source>
        <dbReference type="HAMAP-Rule" id="MF_00097"/>
    </source>
</evidence>
<sequence length="219" mass="23186">MMRGLYGMLDLGTLDAQRVAPVDFAKQILAVRPAALQLRAKDFPPREMLALLRLLLPLCRRAGVPLVCNDRADLAVLAGCDMVHLGQDDAPIDFVRRISPGLRVGLSTHNLEQLARALESRPAYVAYGPVFPTSTKRNPDDVVGIEGLRAASALARSHGTPLVAIGGITLERAPLIAPWADSAAVIAGLFDDVRTPREMAVAFHAALGGCAAEPATAGV</sequence>
<evidence type="ECO:0000256" key="7">
    <source>
        <dbReference type="ARBA" id="ARBA00047851"/>
    </source>
</evidence>
<evidence type="ECO:0000256" key="3">
    <source>
        <dbReference type="ARBA" id="ARBA00022723"/>
    </source>
</evidence>
<reference evidence="11 12" key="1">
    <citation type="submission" date="2021-12" db="EMBL/GenBank/DDBJ databases">
        <title>Discovery of the Pendulisporaceae a myxobacterial family with distinct sporulation behavior and unique specialized metabolism.</title>
        <authorList>
            <person name="Garcia R."/>
            <person name="Popoff A."/>
            <person name="Bader C.D."/>
            <person name="Loehr J."/>
            <person name="Walesch S."/>
            <person name="Walt C."/>
            <person name="Boldt J."/>
            <person name="Bunk B."/>
            <person name="Haeckl F.J.F.P.J."/>
            <person name="Gunesch A.P."/>
            <person name="Birkelbach J."/>
            <person name="Nuebel U."/>
            <person name="Pietschmann T."/>
            <person name="Bach T."/>
            <person name="Mueller R."/>
        </authorList>
    </citation>
    <scope>NUCLEOTIDE SEQUENCE [LARGE SCALE GENOMIC DNA]</scope>
    <source>
        <strain evidence="11 12">MSr12523</strain>
    </source>
</reference>
<dbReference type="EMBL" id="CP089982">
    <property type="protein sequence ID" value="WXA98094.1"/>
    <property type="molecule type" value="Genomic_DNA"/>
</dbReference>
<keyword evidence="12" id="KW-1185">Reference proteome</keyword>
<feature type="binding site" evidence="9">
    <location>
        <position position="136"/>
    </location>
    <ligand>
        <name>4-amino-2-methyl-5-(diphosphooxymethyl)pyrimidine</name>
        <dbReference type="ChEBI" id="CHEBI:57841"/>
    </ligand>
</feature>
<feature type="binding site" evidence="9">
    <location>
        <position position="69"/>
    </location>
    <ligand>
        <name>4-amino-2-methyl-5-(diphosphooxymethyl)pyrimidine</name>
        <dbReference type="ChEBI" id="CHEBI:57841"/>
    </ligand>
</feature>
<comment type="caution">
    <text evidence="9">Lacks conserved residue(s) required for the propagation of feature annotation.</text>
</comment>
<evidence type="ECO:0000256" key="4">
    <source>
        <dbReference type="ARBA" id="ARBA00022842"/>
    </source>
</evidence>
<feature type="binding site" evidence="9">
    <location>
        <position position="70"/>
    </location>
    <ligand>
        <name>Mg(2+)</name>
        <dbReference type="ChEBI" id="CHEBI:18420"/>
    </ligand>
</feature>
<evidence type="ECO:0000256" key="8">
    <source>
        <dbReference type="ARBA" id="ARBA00047883"/>
    </source>
</evidence>
<gene>
    <name evidence="9" type="primary">thiE</name>
    <name evidence="11" type="ORF">LZC95_14780</name>
</gene>
<evidence type="ECO:0000256" key="1">
    <source>
        <dbReference type="ARBA" id="ARBA00005165"/>
    </source>
</evidence>
<accession>A0ABZ2KM96</accession>
<dbReference type="Gene3D" id="3.20.20.70">
    <property type="entry name" value="Aldolase class I"/>
    <property type="match status" value="1"/>
</dbReference>
<comment type="similarity">
    <text evidence="9">Belongs to the thiamine-phosphate synthase family.</text>
</comment>
<keyword evidence="4 9" id="KW-0460">Magnesium</keyword>
<feature type="binding site" evidence="9">
    <location>
        <position position="107"/>
    </location>
    <ligand>
        <name>4-amino-2-methyl-5-(diphosphooxymethyl)pyrimidine</name>
        <dbReference type="ChEBI" id="CHEBI:57841"/>
    </ligand>
</feature>
<dbReference type="EC" id="2.5.1.3" evidence="9"/>
<comment type="pathway">
    <text evidence="1 9">Cofactor biosynthesis; thiamine diphosphate biosynthesis; thiamine phosphate from 4-amino-2-methyl-5-diphosphomethylpyrimidine and 4-methyl-5-(2-phosphoethyl)-thiazole: step 1/1.</text>
</comment>
<feature type="binding site" evidence="9">
    <location>
        <position position="167"/>
    </location>
    <ligand>
        <name>2-[(2R,5Z)-2-carboxy-4-methylthiazol-5(2H)-ylidene]ethyl phosphate</name>
        <dbReference type="ChEBI" id="CHEBI:62899"/>
    </ligand>
</feature>
<comment type="catalytic activity">
    <reaction evidence="7 9">
        <text>2-(2-carboxy-4-methylthiazol-5-yl)ethyl phosphate + 4-amino-2-methyl-5-(diphosphooxymethyl)pyrimidine + 2 H(+) = thiamine phosphate + CO2 + diphosphate</text>
        <dbReference type="Rhea" id="RHEA:47848"/>
        <dbReference type="ChEBI" id="CHEBI:15378"/>
        <dbReference type="ChEBI" id="CHEBI:16526"/>
        <dbReference type="ChEBI" id="CHEBI:33019"/>
        <dbReference type="ChEBI" id="CHEBI:37575"/>
        <dbReference type="ChEBI" id="CHEBI:57841"/>
        <dbReference type="ChEBI" id="CHEBI:62890"/>
        <dbReference type="EC" id="2.5.1.3"/>
    </reaction>
</comment>
<dbReference type="CDD" id="cd00564">
    <property type="entry name" value="TMP_TenI"/>
    <property type="match status" value="1"/>
</dbReference>
<organism evidence="11 12">
    <name type="scientific">Pendulispora brunnea</name>
    <dbReference type="NCBI Taxonomy" id="2905690"/>
    <lineage>
        <taxon>Bacteria</taxon>
        <taxon>Pseudomonadati</taxon>
        <taxon>Myxococcota</taxon>
        <taxon>Myxococcia</taxon>
        <taxon>Myxococcales</taxon>
        <taxon>Sorangiineae</taxon>
        <taxon>Pendulisporaceae</taxon>
        <taxon>Pendulispora</taxon>
    </lineage>
</organism>
<dbReference type="InterPro" id="IPR022998">
    <property type="entry name" value="ThiamineP_synth_TenI"/>
</dbReference>
<feature type="binding site" evidence="9">
    <location>
        <begin position="133"/>
        <end position="135"/>
    </location>
    <ligand>
        <name>2-[(2R,5Z)-2-carboxy-4-methylthiazol-5(2H)-ylidene]ethyl phosphate</name>
        <dbReference type="ChEBI" id="CHEBI:62899"/>
    </ligand>
</feature>
<dbReference type="InterPro" id="IPR013785">
    <property type="entry name" value="Aldolase_TIM"/>
</dbReference>
<feature type="binding site" evidence="9">
    <location>
        <position position="89"/>
    </location>
    <ligand>
        <name>Mg(2+)</name>
        <dbReference type="ChEBI" id="CHEBI:18420"/>
    </ligand>
</feature>
<evidence type="ECO:0000256" key="2">
    <source>
        <dbReference type="ARBA" id="ARBA00022679"/>
    </source>
</evidence>
<keyword evidence="3 9" id="KW-0479">Metal-binding</keyword>
<comment type="cofactor">
    <cofactor evidence="9">
        <name>Mg(2+)</name>
        <dbReference type="ChEBI" id="CHEBI:18420"/>
    </cofactor>
    <text evidence="9">Binds 1 Mg(2+) ion per subunit.</text>
</comment>
<comment type="catalytic activity">
    <reaction evidence="6 9">
        <text>4-methyl-5-(2-phosphooxyethyl)-thiazole + 4-amino-2-methyl-5-(diphosphooxymethyl)pyrimidine + H(+) = thiamine phosphate + diphosphate</text>
        <dbReference type="Rhea" id="RHEA:22328"/>
        <dbReference type="ChEBI" id="CHEBI:15378"/>
        <dbReference type="ChEBI" id="CHEBI:33019"/>
        <dbReference type="ChEBI" id="CHEBI:37575"/>
        <dbReference type="ChEBI" id="CHEBI:57841"/>
        <dbReference type="ChEBI" id="CHEBI:58296"/>
        <dbReference type="EC" id="2.5.1.3"/>
    </reaction>
</comment>